<evidence type="ECO:0000313" key="1">
    <source>
        <dbReference type="EMBL" id="KNC25243.1"/>
    </source>
</evidence>
<reference evidence="1 2" key="1">
    <citation type="journal article" date="2015" name="Nat. Commun.">
        <title>Lucilia cuprina genome unlocks parasitic fly biology to underpin future interventions.</title>
        <authorList>
            <person name="Anstead C.A."/>
            <person name="Korhonen P.K."/>
            <person name="Young N.D."/>
            <person name="Hall R.S."/>
            <person name="Jex A.R."/>
            <person name="Murali S.C."/>
            <person name="Hughes D.S."/>
            <person name="Lee S.F."/>
            <person name="Perry T."/>
            <person name="Stroehlein A.J."/>
            <person name="Ansell B.R."/>
            <person name="Breugelmans B."/>
            <person name="Hofmann A."/>
            <person name="Qu J."/>
            <person name="Dugan S."/>
            <person name="Lee S.L."/>
            <person name="Chao H."/>
            <person name="Dinh H."/>
            <person name="Han Y."/>
            <person name="Doddapaneni H.V."/>
            <person name="Worley K.C."/>
            <person name="Muzny D.M."/>
            <person name="Ioannidis P."/>
            <person name="Waterhouse R.M."/>
            <person name="Zdobnov E.M."/>
            <person name="James P.J."/>
            <person name="Bagnall N.H."/>
            <person name="Kotze A.C."/>
            <person name="Gibbs R.A."/>
            <person name="Richards S."/>
            <person name="Batterham P."/>
            <person name="Gasser R.B."/>
        </authorList>
    </citation>
    <scope>NUCLEOTIDE SEQUENCE [LARGE SCALE GENOMIC DNA]</scope>
    <source>
        <strain evidence="1 2">LS</strain>
        <tissue evidence="1">Full body</tissue>
    </source>
</reference>
<evidence type="ECO:0000313" key="2">
    <source>
        <dbReference type="Proteomes" id="UP000037069"/>
    </source>
</evidence>
<name>A0A0L0BYX5_LUCCU</name>
<proteinExistence type="predicted"/>
<dbReference type="EMBL" id="JRES01001135">
    <property type="protein sequence ID" value="KNC25243.1"/>
    <property type="molecule type" value="Genomic_DNA"/>
</dbReference>
<dbReference type="AlphaFoldDB" id="A0A0L0BYX5"/>
<protein>
    <submittedName>
        <fullName evidence="1">Uncharacterized protein</fullName>
    </submittedName>
</protein>
<organism evidence="1 2">
    <name type="scientific">Lucilia cuprina</name>
    <name type="common">Green bottle fly</name>
    <name type="synonym">Australian sheep blowfly</name>
    <dbReference type="NCBI Taxonomy" id="7375"/>
    <lineage>
        <taxon>Eukaryota</taxon>
        <taxon>Metazoa</taxon>
        <taxon>Ecdysozoa</taxon>
        <taxon>Arthropoda</taxon>
        <taxon>Hexapoda</taxon>
        <taxon>Insecta</taxon>
        <taxon>Pterygota</taxon>
        <taxon>Neoptera</taxon>
        <taxon>Endopterygota</taxon>
        <taxon>Diptera</taxon>
        <taxon>Brachycera</taxon>
        <taxon>Muscomorpha</taxon>
        <taxon>Oestroidea</taxon>
        <taxon>Calliphoridae</taxon>
        <taxon>Luciliinae</taxon>
        <taxon>Lucilia</taxon>
    </lineage>
</organism>
<sequence length="156" mass="17831">MGGVTTTNIQHNQNASGQQMLLIDYCQLPGITFDSSVGRAVDCSNNKINAITDWMPLLSEQSLVENISTSIDFNRNTCEQQQRQQQIATFTPFLVFFYFRREKKCQPDKTVSQRPLKKFIANNERKFRASFPIEDDLNQRGLVFRAGLAIESPTYV</sequence>
<gene>
    <name evidence="1" type="ORF">FF38_10260</name>
</gene>
<accession>A0A0L0BYX5</accession>
<comment type="caution">
    <text evidence="1">The sequence shown here is derived from an EMBL/GenBank/DDBJ whole genome shotgun (WGS) entry which is preliminary data.</text>
</comment>
<dbReference type="Proteomes" id="UP000037069">
    <property type="component" value="Unassembled WGS sequence"/>
</dbReference>
<keyword evidence="2" id="KW-1185">Reference proteome</keyword>